<feature type="compositionally biased region" description="Basic and acidic residues" evidence="1">
    <location>
        <begin position="58"/>
        <end position="69"/>
    </location>
</feature>
<feature type="compositionally biased region" description="Polar residues" evidence="1">
    <location>
        <begin position="134"/>
        <end position="149"/>
    </location>
</feature>
<feature type="compositionally biased region" description="Polar residues" evidence="1">
    <location>
        <begin position="108"/>
        <end position="119"/>
    </location>
</feature>
<feature type="compositionally biased region" description="Polar residues" evidence="1">
    <location>
        <begin position="178"/>
        <end position="191"/>
    </location>
</feature>
<dbReference type="PaxDb" id="67767-A0A0J7JX31"/>
<dbReference type="Proteomes" id="UP000036403">
    <property type="component" value="Unassembled WGS sequence"/>
</dbReference>
<dbReference type="AlphaFoldDB" id="A0A0J7JX31"/>
<evidence type="ECO:0000313" key="3">
    <source>
        <dbReference type="Proteomes" id="UP000036403"/>
    </source>
</evidence>
<evidence type="ECO:0000313" key="2">
    <source>
        <dbReference type="EMBL" id="KMQ82476.1"/>
    </source>
</evidence>
<sequence>MNQPFPARRRHWGPAGTTPEGPNSFGTGTRRIPDIPTGGINTGALTRDDQSTTCCATRRYDESGREKRAPRTLRRVVQRRGDGLPDRQTSSTADQQTGATAGHRPAGNTWSAAENSAATGNHGPALGRRKSPENGDTSGDTTAAPNGTTPVHRHQGARSHTGSPATGKRITVSVRADATTSSDGPASTNDAAKNGGPGRTEATRWHSSPAANTNASHAGMRCHQPTGPHNGPRRTTATGHHHRGSTRGTPCRPAPGDPPVPALPGLDAGG</sequence>
<evidence type="ECO:0000256" key="1">
    <source>
        <dbReference type="SAM" id="MobiDB-lite"/>
    </source>
</evidence>
<feature type="compositionally biased region" description="Polar residues" evidence="1">
    <location>
        <begin position="205"/>
        <end position="216"/>
    </location>
</feature>
<protein>
    <submittedName>
        <fullName evidence="2">Uncharacterized protein</fullName>
    </submittedName>
</protein>
<feature type="compositionally biased region" description="Polar residues" evidence="1">
    <location>
        <begin position="87"/>
        <end position="99"/>
    </location>
</feature>
<accession>A0A0J7JX31</accession>
<gene>
    <name evidence="2" type="ORF">RF55_22811</name>
</gene>
<feature type="compositionally biased region" description="Pro residues" evidence="1">
    <location>
        <begin position="252"/>
        <end position="262"/>
    </location>
</feature>
<proteinExistence type="predicted"/>
<name>A0A0J7JX31_LASNI</name>
<keyword evidence="3" id="KW-1185">Reference proteome</keyword>
<feature type="region of interest" description="Disordered" evidence="1">
    <location>
        <begin position="1"/>
        <end position="270"/>
    </location>
</feature>
<dbReference type="EMBL" id="LBMM01025080">
    <property type="protein sequence ID" value="KMQ82476.1"/>
    <property type="molecule type" value="Genomic_DNA"/>
</dbReference>
<organism evidence="2 3">
    <name type="scientific">Lasius niger</name>
    <name type="common">Black garden ant</name>
    <dbReference type="NCBI Taxonomy" id="67767"/>
    <lineage>
        <taxon>Eukaryota</taxon>
        <taxon>Metazoa</taxon>
        <taxon>Ecdysozoa</taxon>
        <taxon>Arthropoda</taxon>
        <taxon>Hexapoda</taxon>
        <taxon>Insecta</taxon>
        <taxon>Pterygota</taxon>
        <taxon>Neoptera</taxon>
        <taxon>Endopterygota</taxon>
        <taxon>Hymenoptera</taxon>
        <taxon>Apocrita</taxon>
        <taxon>Aculeata</taxon>
        <taxon>Formicoidea</taxon>
        <taxon>Formicidae</taxon>
        <taxon>Formicinae</taxon>
        <taxon>Lasius</taxon>
        <taxon>Lasius</taxon>
    </lineage>
</organism>
<reference evidence="2 3" key="1">
    <citation type="submission" date="2015-04" db="EMBL/GenBank/DDBJ databases">
        <title>Lasius niger genome sequencing.</title>
        <authorList>
            <person name="Konorov E.A."/>
            <person name="Nikitin M.A."/>
            <person name="Kirill M.V."/>
            <person name="Chang P."/>
        </authorList>
    </citation>
    <scope>NUCLEOTIDE SEQUENCE [LARGE SCALE GENOMIC DNA]</scope>
    <source>
        <tissue evidence="2">Whole</tissue>
    </source>
</reference>
<comment type="caution">
    <text evidence="2">The sequence shown here is derived from an EMBL/GenBank/DDBJ whole genome shotgun (WGS) entry which is preliminary data.</text>
</comment>